<dbReference type="EMBL" id="OX597821">
    <property type="protein sequence ID" value="CAI9726723.1"/>
    <property type="molecule type" value="Genomic_DNA"/>
</dbReference>
<evidence type="ECO:0000256" key="1">
    <source>
        <dbReference type="ARBA" id="ARBA00005771"/>
    </source>
</evidence>
<dbReference type="PANTHER" id="PTHR11783">
    <property type="entry name" value="SULFOTRANSFERASE SULT"/>
    <property type="match status" value="1"/>
</dbReference>
<dbReference type="InterPro" id="IPR000863">
    <property type="entry name" value="Sulfotransferase_dom"/>
</dbReference>
<dbReference type="SUPFAM" id="SSF52540">
    <property type="entry name" value="P-loop containing nucleoside triphosphate hydrolases"/>
    <property type="match status" value="1"/>
</dbReference>
<keyword evidence="2" id="KW-0808">Transferase</keyword>
<dbReference type="GO" id="GO:0008146">
    <property type="term" value="F:sulfotransferase activity"/>
    <property type="evidence" value="ECO:0007669"/>
    <property type="project" value="InterPro"/>
</dbReference>
<organism evidence="4 5">
    <name type="scientific">Octopus vulgaris</name>
    <name type="common">Common octopus</name>
    <dbReference type="NCBI Taxonomy" id="6645"/>
    <lineage>
        <taxon>Eukaryota</taxon>
        <taxon>Metazoa</taxon>
        <taxon>Spiralia</taxon>
        <taxon>Lophotrochozoa</taxon>
        <taxon>Mollusca</taxon>
        <taxon>Cephalopoda</taxon>
        <taxon>Coleoidea</taxon>
        <taxon>Octopodiformes</taxon>
        <taxon>Octopoda</taxon>
        <taxon>Incirrata</taxon>
        <taxon>Octopodidae</taxon>
        <taxon>Octopus</taxon>
    </lineage>
</organism>
<accession>A0AA36B2F7</accession>
<dbReference type="AlphaFoldDB" id="A0AA36B2F7"/>
<reference evidence="4" key="1">
    <citation type="submission" date="2023-08" db="EMBL/GenBank/DDBJ databases">
        <authorList>
            <person name="Alioto T."/>
            <person name="Alioto T."/>
            <person name="Gomez Garrido J."/>
        </authorList>
    </citation>
    <scope>NUCLEOTIDE SEQUENCE</scope>
</reference>
<dbReference type="Proteomes" id="UP001162480">
    <property type="component" value="Chromosome 8"/>
</dbReference>
<dbReference type="Pfam" id="PF00685">
    <property type="entry name" value="Sulfotransfer_1"/>
    <property type="match status" value="1"/>
</dbReference>
<sequence>MTTLLYFNLTQGSYYFTSSYKSSNLPDTLHKIHITLLSPFVTICKFVISKSVTATEIPQSYGMPKVYYKDPAGCQLLSYDYNGFLVPSFPNVQENLDKLPDMPVRDDDVFLLGYFKAGCHWMWEIVGMLVNGSAEYNPEHKSVAMMELMDQDQLDQFPSPRVLNSHLFLHHLPKEIFTKKPKMILMTRNPRDVTVSAYHHTFQLKLLYQYDGDWNGFFELFFDGKLNYGNLFEYMLQWEKDINDHPELPILIVKYEDLKKDLVGNVAKVAEFLGLPKNDQLFKDIADKCTFDKMKAAKPPHTESFRTPGESFFRKGVVGDWKNWFTVSQYERFQVECDKFDKQSTLFSTKY</sequence>
<evidence type="ECO:0000259" key="3">
    <source>
        <dbReference type="Pfam" id="PF00685"/>
    </source>
</evidence>
<name>A0AA36B2F7_OCTVU</name>
<proteinExistence type="inferred from homology"/>
<dbReference type="Gene3D" id="3.40.50.300">
    <property type="entry name" value="P-loop containing nucleotide triphosphate hydrolases"/>
    <property type="match status" value="1"/>
</dbReference>
<keyword evidence="5" id="KW-1185">Reference proteome</keyword>
<evidence type="ECO:0000313" key="5">
    <source>
        <dbReference type="Proteomes" id="UP001162480"/>
    </source>
</evidence>
<gene>
    <name evidence="4" type="ORF">OCTVUL_1B017116</name>
</gene>
<protein>
    <submittedName>
        <fullName evidence="4">Sulfotransferase family cytosolic 1B member 1-like</fullName>
    </submittedName>
</protein>
<evidence type="ECO:0000313" key="4">
    <source>
        <dbReference type="EMBL" id="CAI9726723.1"/>
    </source>
</evidence>
<comment type="similarity">
    <text evidence="1">Belongs to the sulfotransferase 1 family.</text>
</comment>
<evidence type="ECO:0000256" key="2">
    <source>
        <dbReference type="ARBA" id="ARBA00022679"/>
    </source>
</evidence>
<dbReference type="InterPro" id="IPR027417">
    <property type="entry name" value="P-loop_NTPase"/>
</dbReference>
<feature type="domain" description="Sulfotransferase" evidence="3">
    <location>
        <begin position="106"/>
        <end position="338"/>
    </location>
</feature>